<sequence length="351" mass="38523">ERERQKKKEMEGLYDSFQHVCAALNVVQEENAALRVNNCRLQSMIEKHQTIVRSLEGGINNFPVTQAGALQSNFNPEGSSVDVSHTCASPQSMDASFPLDVTSPWAGLDTTCQATKPHHVLMKEMESLVQVIRNLLDANGIFISGVLPSEEVGRALRNLLGRVADMTADLFESNPMCLSEHWGNGMYAPQMELDEDSMTDWVRLLPILSLTGQQKVAIMNMRTEYLSVLFKIQEERAVLNTQAASATQECSGSAVPVRQCVHPAWDQLRRNVRRENDLMAQALRTLFFNVLDLTQAALLTLEAHPGGVDIMKLASAISALDANCHAPAGVGPAVPLDVFDSSMDLPPSIVI</sequence>
<gene>
    <name evidence="1" type="ORF">OSTQU699_LOCUS1455</name>
</gene>
<reference evidence="1" key="1">
    <citation type="submission" date="2020-12" db="EMBL/GenBank/DDBJ databases">
        <authorList>
            <person name="Iha C."/>
        </authorList>
    </citation>
    <scope>NUCLEOTIDE SEQUENCE</scope>
</reference>
<name>A0A8S1IQU2_9CHLO</name>
<dbReference type="EMBL" id="CAJHUC010000430">
    <property type="protein sequence ID" value="CAD7696094.1"/>
    <property type="molecule type" value="Genomic_DNA"/>
</dbReference>
<proteinExistence type="predicted"/>
<dbReference type="AlphaFoldDB" id="A0A8S1IQU2"/>
<evidence type="ECO:0000313" key="2">
    <source>
        <dbReference type="Proteomes" id="UP000708148"/>
    </source>
</evidence>
<dbReference type="Proteomes" id="UP000708148">
    <property type="component" value="Unassembled WGS sequence"/>
</dbReference>
<accession>A0A8S1IQU2</accession>
<keyword evidence="2" id="KW-1185">Reference proteome</keyword>
<organism evidence="1 2">
    <name type="scientific">Ostreobium quekettii</name>
    <dbReference type="NCBI Taxonomy" id="121088"/>
    <lineage>
        <taxon>Eukaryota</taxon>
        <taxon>Viridiplantae</taxon>
        <taxon>Chlorophyta</taxon>
        <taxon>core chlorophytes</taxon>
        <taxon>Ulvophyceae</taxon>
        <taxon>TCBD clade</taxon>
        <taxon>Bryopsidales</taxon>
        <taxon>Ostreobineae</taxon>
        <taxon>Ostreobiaceae</taxon>
        <taxon>Ostreobium</taxon>
    </lineage>
</organism>
<protein>
    <submittedName>
        <fullName evidence="1">Uncharacterized protein</fullName>
    </submittedName>
</protein>
<evidence type="ECO:0000313" key="1">
    <source>
        <dbReference type="EMBL" id="CAD7696094.1"/>
    </source>
</evidence>
<feature type="non-terminal residue" evidence="1">
    <location>
        <position position="351"/>
    </location>
</feature>
<comment type="caution">
    <text evidence="1">The sequence shown here is derived from an EMBL/GenBank/DDBJ whole genome shotgun (WGS) entry which is preliminary data.</text>
</comment>